<dbReference type="CDD" id="cd00093">
    <property type="entry name" value="HTH_XRE"/>
    <property type="match status" value="1"/>
</dbReference>
<proteinExistence type="predicted"/>
<dbReference type="EMBL" id="BAAAZX010000041">
    <property type="protein sequence ID" value="GAA4027279.1"/>
    <property type="molecule type" value="Genomic_DNA"/>
</dbReference>
<dbReference type="Proteomes" id="UP001500456">
    <property type="component" value="Unassembled WGS sequence"/>
</dbReference>
<dbReference type="InterPro" id="IPR016187">
    <property type="entry name" value="CTDL_fold"/>
</dbReference>
<organism evidence="3 4">
    <name type="scientific">Streptomyces plumbiresistens</name>
    <dbReference type="NCBI Taxonomy" id="511811"/>
    <lineage>
        <taxon>Bacteria</taxon>
        <taxon>Bacillati</taxon>
        <taxon>Actinomycetota</taxon>
        <taxon>Actinomycetes</taxon>
        <taxon>Kitasatosporales</taxon>
        <taxon>Streptomycetaceae</taxon>
        <taxon>Streptomyces</taxon>
    </lineage>
</organism>
<dbReference type="InterPro" id="IPR042095">
    <property type="entry name" value="SUMF_sf"/>
</dbReference>
<protein>
    <recommendedName>
        <fullName evidence="2">HTH cro/C1-type domain-containing protein</fullName>
    </recommendedName>
</protein>
<sequence length="572" mass="64198">MGSEPASDPETIHTKAELGIALNALRVRFGFSQAQVAKEVGVAKSTVSEWFSGKRIPRPYHLVSYLQQLGVPEERWLAARARVETAHSARRYGSAIAPIHRSRLVSVGLGPWADYHDQDQNAEDILDGTLAVDVLRRARGGDPKPSDSLFAFASTIDDLVGSGTPDTAAVEVVTCYRGLTVRVESTEEFWALVAADSVLRDTKDSSRQWLINRTEKAIDAQDDTRLGRLRVVWRKVFYLLRRVRRLERGDWPPYRLVKDVNRKLKGNFLRVRRVMLWLLEVFADDPAVTDALHQELDRYAAAKFPDWWKAGSERFDPTLVSVDRRRLCDYPFWSMCLPLTVNDMAVFWPDRAAPGNSVLDNFPYVLGGQDDERGEALVTFLRELVERCRNATGLGSGEGWTWAVPTAPEWLELSGCTTDDHPYPWGTEAPTPGHANLRCQGMRPELQPSGIHRIGSSPAGVLDCCGNVHEIVIWRPGGLVREEREELALADLRLAGGSFRTRAEHGSCRKFRPLRPAPGAPRQNVGLRLIRYRAEDTERRKAALQRFHSNRRRNGGQRVPKGGTDRSTTPAS</sequence>
<name>A0ABP7TJL9_9ACTN</name>
<dbReference type="SUPFAM" id="SSF47413">
    <property type="entry name" value="lambda repressor-like DNA-binding domains"/>
    <property type="match status" value="1"/>
</dbReference>
<reference evidence="4" key="1">
    <citation type="journal article" date="2019" name="Int. J. Syst. Evol. Microbiol.">
        <title>The Global Catalogue of Microorganisms (GCM) 10K type strain sequencing project: providing services to taxonomists for standard genome sequencing and annotation.</title>
        <authorList>
            <consortium name="The Broad Institute Genomics Platform"/>
            <consortium name="The Broad Institute Genome Sequencing Center for Infectious Disease"/>
            <person name="Wu L."/>
            <person name="Ma J."/>
        </authorList>
    </citation>
    <scope>NUCLEOTIDE SEQUENCE [LARGE SCALE GENOMIC DNA]</scope>
    <source>
        <strain evidence="4">JCM 16924</strain>
    </source>
</reference>
<feature type="region of interest" description="Disordered" evidence="1">
    <location>
        <begin position="544"/>
        <end position="572"/>
    </location>
</feature>
<dbReference type="Pfam" id="PF01381">
    <property type="entry name" value="HTH_3"/>
    <property type="match status" value="1"/>
</dbReference>
<dbReference type="Gene3D" id="1.10.260.40">
    <property type="entry name" value="lambda repressor-like DNA-binding domains"/>
    <property type="match status" value="1"/>
</dbReference>
<dbReference type="RefSeq" id="WP_345571003.1">
    <property type="nucleotide sequence ID" value="NZ_BAAAZX010000041.1"/>
</dbReference>
<dbReference type="InterPro" id="IPR001387">
    <property type="entry name" value="Cro/C1-type_HTH"/>
</dbReference>
<dbReference type="SUPFAM" id="SSF56436">
    <property type="entry name" value="C-type lectin-like"/>
    <property type="match status" value="1"/>
</dbReference>
<accession>A0ABP7TJL9</accession>
<dbReference type="SMART" id="SM00530">
    <property type="entry name" value="HTH_XRE"/>
    <property type="match status" value="1"/>
</dbReference>
<keyword evidence="4" id="KW-1185">Reference proteome</keyword>
<evidence type="ECO:0000313" key="3">
    <source>
        <dbReference type="EMBL" id="GAA4027279.1"/>
    </source>
</evidence>
<evidence type="ECO:0000259" key="2">
    <source>
        <dbReference type="PROSITE" id="PS50943"/>
    </source>
</evidence>
<feature type="domain" description="HTH cro/C1-type" evidence="2">
    <location>
        <begin position="22"/>
        <end position="77"/>
    </location>
</feature>
<dbReference type="InterPro" id="IPR010982">
    <property type="entry name" value="Lambda_DNA-bd_dom_sf"/>
</dbReference>
<comment type="caution">
    <text evidence="3">The sequence shown here is derived from an EMBL/GenBank/DDBJ whole genome shotgun (WGS) entry which is preliminary data.</text>
</comment>
<gene>
    <name evidence="3" type="ORF">GCM10022232_86330</name>
</gene>
<dbReference type="PROSITE" id="PS50943">
    <property type="entry name" value="HTH_CROC1"/>
    <property type="match status" value="1"/>
</dbReference>
<evidence type="ECO:0000313" key="4">
    <source>
        <dbReference type="Proteomes" id="UP001500456"/>
    </source>
</evidence>
<evidence type="ECO:0000256" key="1">
    <source>
        <dbReference type="SAM" id="MobiDB-lite"/>
    </source>
</evidence>
<dbReference type="Gene3D" id="3.90.1580.10">
    <property type="entry name" value="paralog of FGE (formylglycine-generating enzyme)"/>
    <property type="match status" value="1"/>
</dbReference>